<organism evidence="2 3">
    <name type="scientific">Cichlidogyrus casuarinus</name>
    <dbReference type="NCBI Taxonomy" id="1844966"/>
    <lineage>
        <taxon>Eukaryota</taxon>
        <taxon>Metazoa</taxon>
        <taxon>Spiralia</taxon>
        <taxon>Lophotrochozoa</taxon>
        <taxon>Platyhelminthes</taxon>
        <taxon>Monogenea</taxon>
        <taxon>Monopisthocotylea</taxon>
        <taxon>Dactylogyridea</taxon>
        <taxon>Ancyrocephalidae</taxon>
        <taxon>Cichlidogyrus</taxon>
    </lineage>
</organism>
<keyword evidence="1" id="KW-0472">Membrane</keyword>
<dbReference type="AlphaFoldDB" id="A0ABD2PLN9"/>
<feature type="transmembrane region" description="Helical" evidence="1">
    <location>
        <begin position="49"/>
        <end position="71"/>
    </location>
</feature>
<reference evidence="2 3" key="1">
    <citation type="submission" date="2024-11" db="EMBL/GenBank/DDBJ databases">
        <title>Adaptive evolution of stress response genes in parasites aligns with host niche diversity.</title>
        <authorList>
            <person name="Hahn C."/>
            <person name="Resl P."/>
        </authorList>
    </citation>
    <scope>NUCLEOTIDE SEQUENCE [LARGE SCALE GENOMIC DNA]</scope>
    <source>
        <strain evidence="2">EGGRZ-B1_66</strain>
        <tissue evidence="2">Body</tissue>
    </source>
</reference>
<comment type="caution">
    <text evidence="2">The sequence shown here is derived from an EMBL/GenBank/DDBJ whole genome shotgun (WGS) entry which is preliminary data.</text>
</comment>
<evidence type="ECO:0000313" key="3">
    <source>
        <dbReference type="Proteomes" id="UP001626550"/>
    </source>
</evidence>
<accession>A0ABD2PLN9</accession>
<sequence>MAKPKQLLHSAYYLSKTGKFQAHVSFTDRQESVSSRCCADENFYSYSNLVLGIVTLIFDLWAFYLGIRRYIDFKVLSNDPRFGGQWDQSLPLIAQISSLIVSLGLIAVVCYTLFKPINHSANDGISLGQNINHGIECEMSSHEKQNSSENAGFLSNLNLTSIQWRKNKKSFHCKQSIKPFSGIIQLILAIVFLFPIQFLEAEEAKNEALPP</sequence>
<keyword evidence="1" id="KW-1133">Transmembrane helix</keyword>
<keyword evidence="3" id="KW-1185">Reference proteome</keyword>
<evidence type="ECO:0000256" key="1">
    <source>
        <dbReference type="SAM" id="Phobius"/>
    </source>
</evidence>
<dbReference type="Proteomes" id="UP001626550">
    <property type="component" value="Unassembled WGS sequence"/>
</dbReference>
<keyword evidence="1" id="KW-0812">Transmembrane</keyword>
<feature type="transmembrane region" description="Helical" evidence="1">
    <location>
        <begin position="179"/>
        <end position="199"/>
    </location>
</feature>
<name>A0ABD2PLN9_9PLAT</name>
<protein>
    <submittedName>
        <fullName evidence="2">Uncharacterized protein</fullName>
    </submittedName>
</protein>
<evidence type="ECO:0000313" key="2">
    <source>
        <dbReference type="EMBL" id="KAL3308431.1"/>
    </source>
</evidence>
<dbReference type="EMBL" id="JBJKFK010005241">
    <property type="protein sequence ID" value="KAL3308431.1"/>
    <property type="molecule type" value="Genomic_DNA"/>
</dbReference>
<feature type="transmembrane region" description="Helical" evidence="1">
    <location>
        <begin position="91"/>
        <end position="114"/>
    </location>
</feature>
<gene>
    <name evidence="2" type="ORF">Ciccas_013038</name>
</gene>
<proteinExistence type="predicted"/>
<feature type="non-terminal residue" evidence="2">
    <location>
        <position position="211"/>
    </location>
</feature>